<evidence type="ECO:0000256" key="3">
    <source>
        <dbReference type="SAM" id="Phobius"/>
    </source>
</evidence>
<feature type="region of interest" description="Disordered" evidence="2">
    <location>
        <begin position="1"/>
        <end position="26"/>
    </location>
</feature>
<organism evidence="4 5">
    <name type="scientific">Candidatus Rhabdochlamydia oedothoracis</name>
    <dbReference type="NCBI Taxonomy" id="2720720"/>
    <lineage>
        <taxon>Bacteria</taxon>
        <taxon>Pseudomonadati</taxon>
        <taxon>Chlamydiota</taxon>
        <taxon>Chlamydiia</taxon>
        <taxon>Parachlamydiales</taxon>
        <taxon>Candidatus Rhabdochlamydiaceae</taxon>
        <taxon>Candidatus Rhabdochlamydia</taxon>
    </lineage>
</organism>
<name>A0ABX8UYH6_9BACT</name>
<dbReference type="Proteomes" id="UP000826014">
    <property type="component" value="Chromosome"/>
</dbReference>
<dbReference type="EMBL" id="CP075587">
    <property type="protein sequence ID" value="QYF48017.1"/>
    <property type="molecule type" value="Genomic_DNA"/>
</dbReference>
<evidence type="ECO:0000313" key="5">
    <source>
        <dbReference type="Proteomes" id="UP000826014"/>
    </source>
</evidence>
<keyword evidence="3" id="KW-1133">Transmembrane helix</keyword>
<keyword evidence="1" id="KW-0175">Coiled coil</keyword>
<feature type="coiled-coil region" evidence="1">
    <location>
        <begin position="192"/>
        <end position="219"/>
    </location>
</feature>
<gene>
    <name evidence="4" type="ORF">RHABOEDO_000106</name>
</gene>
<proteinExistence type="predicted"/>
<keyword evidence="3" id="KW-0812">Transmembrane</keyword>
<accession>A0ABX8UYH6</accession>
<evidence type="ECO:0000256" key="2">
    <source>
        <dbReference type="SAM" id="MobiDB-lite"/>
    </source>
</evidence>
<reference evidence="4 5" key="1">
    <citation type="journal article" date="2022" name="bioRxiv">
        <title>Ecology and evolution of chlamydial symbionts of arthropods.</title>
        <authorList>
            <person name="Halter T."/>
            <person name="Koestlbacher S."/>
            <person name="Collingro A."/>
            <person name="Sixt B.S."/>
            <person name="Toenshoff E.R."/>
            <person name="Hendrickx F."/>
            <person name="Kostanjsek R."/>
            <person name="Horn M."/>
        </authorList>
    </citation>
    <scope>NUCLEOTIDE SEQUENCE [LARGE SCALE GENOMIC DNA]</scope>
    <source>
        <strain evidence="4">W744xW776</strain>
    </source>
</reference>
<keyword evidence="3" id="KW-0472">Membrane</keyword>
<protein>
    <submittedName>
        <fullName evidence="4">Uncharacterized protein</fullName>
    </submittedName>
</protein>
<sequence length="601" mass="68599">MSIGQFNSITSGFHQQPLPSTSGIKDEGSVTTKEVIHQWDINDFVVSLIKEQGSLKYKTIDRDQKELCTNCIEISEEDNLEEMISYLKRSAVMVGDNGFVNFCSIYKTWEINDAEESIDINLVCGLEGLAWNIFKKSTNENCFLDFQKTTIPSLQCHPETIELIEKIKTETFDNMPLLYCLMTDFQVRIIDSKFLREEYKEINSRLDRCKKSIEKYEKVLKPLLKERKKLQAVIEYYSEPDLDDRIKRIQKELYSKTELCNEVKSVLERCKKILKIDASLNIEIGKKEREALDLVIEERQKYTECIEKKNKDIFNITGPIGILGTGPGAVYLSYNAISAIGSAGVFFGGIPLGIIAAGAAGYLAFVAGAAAVIKVFKNHAHYPIEHHINNVSFFLEKRVSLLSSISPEKLIEIEPISLPSEIDPRMRVSKFTWTVTIVNGLKGPSKNHTAIIVEGLANEYFQGSVPNGEYFIHKSEFNPPIRSKLYSLRRLKMYIPQGMRRTEVWVRPAKQVIVMLQEIAKQQRLHEEQTERGEKIEWAVTGSDSWFSGGLDNCFTWTKKSVAMVDVQLGKNFHSGMFAWPRAFTDTFKEQEKNLFVNIKI</sequence>
<dbReference type="RefSeq" id="WP_215216696.1">
    <property type="nucleotide sequence ID" value="NZ_CP075587.1"/>
</dbReference>
<feature type="compositionally biased region" description="Polar residues" evidence="2">
    <location>
        <begin position="1"/>
        <end position="23"/>
    </location>
</feature>
<evidence type="ECO:0000313" key="4">
    <source>
        <dbReference type="EMBL" id="QYF48017.1"/>
    </source>
</evidence>
<keyword evidence="5" id="KW-1185">Reference proteome</keyword>
<feature type="transmembrane region" description="Helical" evidence="3">
    <location>
        <begin position="345"/>
        <end position="373"/>
    </location>
</feature>
<evidence type="ECO:0000256" key="1">
    <source>
        <dbReference type="SAM" id="Coils"/>
    </source>
</evidence>